<name>A0A1B6C4I6_9HEMI</name>
<reference evidence="2" key="1">
    <citation type="submission" date="2015-12" db="EMBL/GenBank/DDBJ databases">
        <title>De novo transcriptome assembly of four potential Pierce s Disease insect vectors from Arizona vineyards.</title>
        <authorList>
            <person name="Tassone E.E."/>
        </authorList>
    </citation>
    <scope>NUCLEOTIDE SEQUENCE</scope>
</reference>
<evidence type="ECO:0000313" key="2">
    <source>
        <dbReference type="EMBL" id="JAS08219.1"/>
    </source>
</evidence>
<organism evidence="2">
    <name type="scientific">Clastoptera arizonana</name>
    <name type="common">Arizona spittle bug</name>
    <dbReference type="NCBI Taxonomy" id="38151"/>
    <lineage>
        <taxon>Eukaryota</taxon>
        <taxon>Metazoa</taxon>
        <taxon>Ecdysozoa</taxon>
        <taxon>Arthropoda</taxon>
        <taxon>Hexapoda</taxon>
        <taxon>Insecta</taxon>
        <taxon>Pterygota</taxon>
        <taxon>Neoptera</taxon>
        <taxon>Paraneoptera</taxon>
        <taxon>Hemiptera</taxon>
        <taxon>Auchenorrhyncha</taxon>
        <taxon>Cercopoidea</taxon>
        <taxon>Clastopteridae</taxon>
        <taxon>Clastoptera</taxon>
    </lineage>
</organism>
<dbReference type="AlphaFoldDB" id="A0A1B6C4I6"/>
<dbReference type="EMBL" id="GEDC01006875">
    <property type="protein sequence ID" value="JAS30423.1"/>
    <property type="molecule type" value="Transcribed_RNA"/>
</dbReference>
<evidence type="ECO:0000256" key="1">
    <source>
        <dbReference type="SAM" id="Phobius"/>
    </source>
</evidence>
<keyword evidence="1" id="KW-1133">Transmembrane helix</keyword>
<sequence length="185" mass="21504">ILHYLYKSCIKLMICLKSVIMKNIVFIIVLIMSKNKGSSCSSAEDDDGIDDKKLSSQMTLLGEQILKEFQSPTNKKGSNLIQDLFDYYNYIYSICRLLESTYVIRRRRGKEIYNIINEMGGPPFTKLKINFDDLSNKYNWTKENRDLASAKDAVTDIREYWIQVGQLSKNTKVKEEESTYNSTIY</sequence>
<gene>
    <name evidence="3" type="ORF">g.2452</name>
    <name evidence="2" type="ORF">g.2453</name>
</gene>
<feature type="transmembrane region" description="Helical" evidence="1">
    <location>
        <begin position="12"/>
        <end position="32"/>
    </location>
</feature>
<protein>
    <submittedName>
        <fullName evidence="2">Uncharacterized protein</fullName>
    </submittedName>
</protein>
<dbReference type="EMBL" id="GEDC01029079">
    <property type="protein sequence ID" value="JAS08219.1"/>
    <property type="molecule type" value="Transcribed_RNA"/>
</dbReference>
<keyword evidence="1" id="KW-0812">Transmembrane</keyword>
<proteinExistence type="predicted"/>
<accession>A0A1B6C4I6</accession>
<keyword evidence="1" id="KW-0472">Membrane</keyword>
<evidence type="ECO:0000313" key="3">
    <source>
        <dbReference type="EMBL" id="JAS30423.1"/>
    </source>
</evidence>
<feature type="non-terminal residue" evidence="2">
    <location>
        <position position="1"/>
    </location>
</feature>